<feature type="compositionally biased region" description="Basic and acidic residues" evidence="3">
    <location>
        <begin position="341"/>
        <end position="353"/>
    </location>
</feature>
<evidence type="ECO:0000256" key="3">
    <source>
        <dbReference type="SAM" id="MobiDB-lite"/>
    </source>
</evidence>
<evidence type="ECO:0000256" key="2">
    <source>
        <dbReference type="SAM" id="Coils"/>
    </source>
</evidence>
<comment type="similarity">
    <text evidence="1">Belongs to the remorin family.</text>
</comment>
<feature type="coiled-coil region" evidence="2">
    <location>
        <begin position="277"/>
        <end position="319"/>
    </location>
</feature>
<accession>A0AAD8WDX2</accession>
<dbReference type="InterPro" id="IPR005516">
    <property type="entry name" value="Remorin_C"/>
</dbReference>
<reference evidence="5" key="1">
    <citation type="submission" date="2023-07" db="EMBL/GenBank/DDBJ databases">
        <title>A chromosome-level genome assembly of Lolium multiflorum.</title>
        <authorList>
            <person name="Chen Y."/>
            <person name="Copetti D."/>
            <person name="Kolliker R."/>
            <person name="Studer B."/>
        </authorList>
    </citation>
    <scope>NUCLEOTIDE SEQUENCE</scope>
    <source>
        <strain evidence="5">02402/16</strain>
        <tissue evidence="5">Leaf</tissue>
    </source>
</reference>
<feature type="domain" description="Remorin C-terminal" evidence="4">
    <location>
        <begin position="266"/>
        <end position="368"/>
    </location>
</feature>
<feature type="compositionally biased region" description="Basic and acidic residues" evidence="3">
    <location>
        <begin position="218"/>
        <end position="230"/>
    </location>
</feature>
<proteinExistence type="inferred from homology"/>
<feature type="region of interest" description="Disordered" evidence="3">
    <location>
        <begin position="335"/>
        <end position="372"/>
    </location>
</feature>
<keyword evidence="2" id="KW-0175">Coiled coil</keyword>
<dbReference type="PANTHER" id="PTHR31471">
    <property type="entry name" value="OS02G0116800 PROTEIN"/>
    <property type="match status" value="1"/>
</dbReference>
<comment type="caution">
    <text evidence="5">The sequence shown here is derived from an EMBL/GenBank/DDBJ whole genome shotgun (WGS) entry which is preliminary data.</text>
</comment>
<dbReference type="PANTHER" id="PTHR31471:SF51">
    <property type="entry name" value="REMORIN FAMILY PROTEIN"/>
    <property type="match status" value="1"/>
</dbReference>
<dbReference type="Proteomes" id="UP001231189">
    <property type="component" value="Unassembled WGS sequence"/>
</dbReference>
<sequence>MGIPTKNDYYVLIAGSIGFATGNVLEIPQFEMQSYKSTFNVLSLRRLLLDTSCSWVQFSGVGKADKGARQSSTIQTQEDTAFGRAQMNSDEEYSAAFAATIAAAAYAIAAREEKLEAQKKPFPVDVPTAAPHVQPPIKRGESTRKPTGGSKVSRWFSAKETAEDDYDGPANVSVRRPLKPEQRKPGGTGSDQKVPLPLPPKMLDSSVSAKKPSGSSRKSPDRRGSKRFEQEQAIQRAPSAVRPATSYQSRRNDDVAAGVTAIAGTQTKAEAWEKAKLARIREEYEKMIETISEWETEKKVKAKRQKEQKEVELDKKRAKTLAEYNQEMTRINKIAGGARSMAEERKYDDEKRIREKSKKIRSTGKSPRGCCF</sequence>
<evidence type="ECO:0000313" key="5">
    <source>
        <dbReference type="EMBL" id="KAK1652040.1"/>
    </source>
</evidence>
<feature type="compositionally biased region" description="Low complexity" evidence="3">
    <location>
        <begin position="205"/>
        <end position="216"/>
    </location>
</feature>
<dbReference type="Pfam" id="PF03763">
    <property type="entry name" value="Remorin_C"/>
    <property type="match status" value="1"/>
</dbReference>
<gene>
    <name evidence="5" type="ORF">QYE76_069845</name>
</gene>
<evidence type="ECO:0000259" key="4">
    <source>
        <dbReference type="Pfam" id="PF03763"/>
    </source>
</evidence>
<feature type="region of interest" description="Disordered" evidence="3">
    <location>
        <begin position="121"/>
        <end position="252"/>
    </location>
</feature>
<name>A0AAD8WDX2_LOLMU</name>
<dbReference type="AlphaFoldDB" id="A0AAD8WDX2"/>
<keyword evidence="6" id="KW-1185">Reference proteome</keyword>
<protein>
    <recommendedName>
        <fullName evidence="4">Remorin C-terminal domain-containing protein</fullName>
    </recommendedName>
</protein>
<dbReference type="EMBL" id="JAUUTY010000004">
    <property type="protein sequence ID" value="KAK1652040.1"/>
    <property type="molecule type" value="Genomic_DNA"/>
</dbReference>
<organism evidence="5 6">
    <name type="scientific">Lolium multiflorum</name>
    <name type="common">Italian ryegrass</name>
    <name type="synonym">Lolium perenne subsp. multiflorum</name>
    <dbReference type="NCBI Taxonomy" id="4521"/>
    <lineage>
        <taxon>Eukaryota</taxon>
        <taxon>Viridiplantae</taxon>
        <taxon>Streptophyta</taxon>
        <taxon>Embryophyta</taxon>
        <taxon>Tracheophyta</taxon>
        <taxon>Spermatophyta</taxon>
        <taxon>Magnoliopsida</taxon>
        <taxon>Liliopsida</taxon>
        <taxon>Poales</taxon>
        <taxon>Poaceae</taxon>
        <taxon>BOP clade</taxon>
        <taxon>Pooideae</taxon>
        <taxon>Poodae</taxon>
        <taxon>Poeae</taxon>
        <taxon>Poeae Chloroplast Group 2 (Poeae type)</taxon>
        <taxon>Loliodinae</taxon>
        <taxon>Loliinae</taxon>
        <taxon>Lolium</taxon>
    </lineage>
</organism>
<evidence type="ECO:0000313" key="6">
    <source>
        <dbReference type="Proteomes" id="UP001231189"/>
    </source>
</evidence>
<evidence type="ECO:0000256" key="1">
    <source>
        <dbReference type="ARBA" id="ARBA00005711"/>
    </source>
</evidence>